<dbReference type="PANTHER" id="PTHR35201">
    <property type="entry name" value="TERPENE SYNTHASE"/>
    <property type="match status" value="1"/>
</dbReference>
<accession>A0A3S9GV71</accession>
<evidence type="ECO:0000313" key="3">
    <source>
        <dbReference type="EMBL" id="AZO92733.1"/>
    </source>
</evidence>
<sequence length="334" mass="37848">MRQTQQILSFDPMVEHGSGRPLLRGKVLRNIHPGEARAFRESLDWVVDCGITEVGSVLYAKFQQARFSALAALVYPYATSEQLVWLSKFVVFLFAYDDVNDDREQLVQNPTLDGELEMLEESLMSIARGSRPRGAEQPLARAFADFMAEFQRYASDDWLACFADDVEDYLLANRMERKVHVSDNVMKPADYIPCRRSLSACRAGFDVGAALLGIDCAKIRSSEIARVMATLGNDHFSWLNDLFGIDRDLKQGTASNLIICLAAHTTHDLHHALDMTVNMLNETCTTFFELEHSEHVRADPDVRLYSQIVRSSIVGTLSWYYRSERYNAAHAKQH</sequence>
<dbReference type="GO" id="GO:0010333">
    <property type="term" value="F:terpene synthase activity"/>
    <property type="evidence" value="ECO:0007669"/>
    <property type="project" value="InterPro"/>
</dbReference>
<keyword evidence="2" id="KW-0479">Metal-binding</keyword>
<comment type="cofactor">
    <cofactor evidence="2">
        <name>Mg(2+)</name>
        <dbReference type="ChEBI" id="CHEBI:18420"/>
    </cofactor>
</comment>
<comment type="similarity">
    <text evidence="1 2">Belongs to the terpene synthase family.</text>
</comment>
<dbReference type="Gene3D" id="1.10.600.10">
    <property type="entry name" value="Farnesyl Diphosphate Synthase"/>
    <property type="match status" value="1"/>
</dbReference>
<evidence type="ECO:0000256" key="1">
    <source>
        <dbReference type="ARBA" id="ARBA00006333"/>
    </source>
</evidence>
<dbReference type="EMBL" id="MH304416">
    <property type="protein sequence ID" value="AZO92733.1"/>
    <property type="molecule type" value="mRNA"/>
</dbReference>
<reference evidence="3" key="1">
    <citation type="journal article" date="2018" name="Plant Physiol.">
        <title>Terpene Biosynthesis in Red Algae is Catalyzed by Microbial Type but not Typical Plant Terpene Synthases.</title>
        <authorList>
            <person name="Wei G."/>
            <person name="Jia Q."/>
            <person name="Chen X."/>
            <person name="Kollner T.G."/>
            <person name="Bhattacharya D."/>
            <person name="Wong G.K."/>
            <person name="Gershenzon J."/>
            <person name="Chen F."/>
        </authorList>
    </citation>
    <scope>NUCLEOTIDE SEQUENCE</scope>
</reference>
<name>A0A3S9GV71_9RHOD</name>
<dbReference type="EC" id="4.2.3.-" evidence="2"/>
<dbReference type="Pfam" id="PF19086">
    <property type="entry name" value="Terpene_syn_C_2"/>
    <property type="match status" value="1"/>
</dbReference>
<dbReference type="GO" id="GO:0008299">
    <property type="term" value="P:isoprenoid biosynthetic process"/>
    <property type="evidence" value="ECO:0007669"/>
    <property type="project" value="UniProtKB-ARBA"/>
</dbReference>
<dbReference type="GO" id="GO:0046872">
    <property type="term" value="F:metal ion binding"/>
    <property type="evidence" value="ECO:0007669"/>
    <property type="project" value="UniProtKB-KW"/>
</dbReference>
<keyword evidence="2" id="KW-0456">Lyase</keyword>
<dbReference type="InterPro" id="IPR008949">
    <property type="entry name" value="Isoprenoid_synthase_dom_sf"/>
</dbReference>
<evidence type="ECO:0000256" key="2">
    <source>
        <dbReference type="RuleBase" id="RU366034"/>
    </source>
</evidence>
<dbReference type="SUPFAM" id="SSF48576">
    <property type="entry name" value="Terpenoid synthases"/>
    <property type="match status" value="1"/>
</dbReference>
<protein>
    <recommendedName>
        <fullName evidence="2">Terpene synthase</fullName>
        <ecNumber evidence="2">4.2.3.-</ecNumber>
    </recommendedName>
</protein>
<dbReference type="InterPro" id="IPR034686">
    <property type="entry name" value="Terpene_cyclase-like_2"/>
</dbReference>
<keyword evidence="2" id="KW-0460">Magnesium</keyword>
<dbReference type="AlphaFoldDB" id="A0A3S9GV71"/>
<dbReference type="PANTHER" id="PTHR35201:SF4">
    <property type="entry name" value="BETA-PINACENE SYNTHASE-RELATED"/>
    <property type="match status" value="1"/>
</dbReference>
<organism evidence="3">
    <name type="scientific">Erythrolobus australicus</name>
    <dbReference type="NCBI Taxonomy" id="1077150"/>
    <lineage>
        <taxon>Eukaryota</taxon>
        <taxon>Rhodophyta</taxon>
        <taxon>Bangiophyceae</taxon>
        <taxon>Porphyridiales</taxon>
        <taxon>Porphyridiaceae</taxon>
        <taxon>Erythrolobus</taxon>
    </lineage>
</organism>
<proteinExistence type="evidence at transcript level"/>